<dbReference type="WBParaSite" id="nRc.2.0.1.t03966-RA">
    <property type="protein sequence ID" value="nRc.2.0.1.t03966-RA"/>
    <property type="gene ID" value="nRc.2.0.1.g03966"/>
</dbReference>
<evidence type="ECO:0000313" key="2">
    <source>
        <dbReference type="WBParaSite" id="nRc.2.0.1.t03966-RA"/>
    </source>
</evidence>
<organism evidence="1 2">
    <name type="scientific">Romanomermis culicivorax</name>
    <name type="common">Nematode worm</name>
    <dbReference type="NCBI Taxonomy" id="13658"/>
    <lineage>
        <taxon>Eukaryota</taxon>
        <taxon>Metazoa</taxon>
        <taxon>Ecdysozoa</taxon>
        <taxon>Nematoda</taxon>
        <taxon>Enoplea</taxon>
        <taxon>Dorylaimia</taxon>
        <taxon>Mermithida</taxon>
        <taxon>Mermithoidea</taxon>
        <taxon>Mermithidae</taxon>
        <taxon>Romanomermis</taxon>
    </lineage>
</organism>
<accession>A0A915HR26</accession>
<protein>
    <submittedName>
        <fullName evidence="2">Uncharacterized protein</fullName>
    </submittedName>
</protein>
<reference evidence="2" key="1">
    <citation type="submission" date="2022-11" db="UniProtKB">
        <authorList>
            <consortium name="WormBaseParasite"/>
        </authorList>
    </citation>
    <scope>IDENTIFICATION</scope>
</reference>
<dbReference type="AlphaFoldDB" id="A0A915HR26"/>
<dbReference type="Proteomes" id="UP000887565">
    <property type="component" value="Unplaced"/>
</dbReference>
<name>A0A915HR26_ROMCU</name>
<keyword evidence="1" id="KW-1185">Reference proteome</keyword>
<evidence type="ECO:0000313" key="1">
    <source>
        <dbReference type="Proteomes" id="UP000887565"/>
    </source>
</evidence>
<proteinExistence type="predicted"/>
<sequence length="104" mass="11542">MASQRIGKSWGRLMASHMADDFWEGLLVSSSSSKTGKPGPTNPSTSRIIVAARQNIAPHAKNSTKYFNNKLMENFSITTLPLIDKSNKTTMDNKRIKCILNCKL</sequence>